<accession>A0A8I1JM53</accession>
<reference evidence="2" key="1">
    <citation type="submission" date="2020-12" db="EMBL/GenBank/DDBJ databases">
        <title>Enhanced detection system for hospital associated transmission using whole genome sequencing surveillance.</title>
        <authorList>
            <person name="Harrison L.H."/>
            <person name="Van Tyne D."/>
            <person name="Marsh J.W."/>
            <person name="Griffith M.P."/>
            <person name="Snyder D.J."/>
            <person name="Cooper V.S."/>
            <person name="Mustapha M."/>
        </authorList>
    </citation>
    <scope>NUCLEOTIDE SEQUENCE</scope>
    <source>
        <strain evidence="2">PSB00042</strain>
    </source>
</reference>
<sequence>MATRSYSRNTLDALSVMGQVINLRRKELKMSAGALAERVGISRGMLHRIEKGDPKCEIGVVFELASLLGVPLLAQDVPLSSLSDTLSAKIAVLPQSVRKTNREVNNDF</sequence>
<dbReference type="Gene3D" id="1.10.260.40">
    <property type="entry name" value="lambda repressor-like DNA-binding domains"/>
    <property type="match status" value="1"/>
</dbReference>
<dbReference type="CDD" id="cd00093">
    <property type="entry name" value="HTH_XRE"/>
    <property type="match status" value="1"/>
</dbReference>
<dbReference type="GO" id="GO:0003677">
    <property type="term" value="F:DNA binding"/>
    <property type="evidence" value="ECO:0007669"/>
    <property type="project" value="InterPro"/>
</dbReference>
<dbReference type="EMBL" id="JAEHTE010000015">
    <property type="protein sequence ID" value="MBI6885130.1"/>
    <property type="molecule type" value="Genomic_DNA"/>
</dbReference>
<dbReference type="Proteomes" id="UP000637061">
    <property type="component" value="Unassembled WGS sequence"/>
</dbReference>
<dbReference type="SUPFAM" id="SSF47413">
    <property type="entry name" value="lambda repressor-like DNA-binding domains"/>
    <property type="match status" value="1"/>
</dbReference>
<evidence type="ECO:0000313" key="2">
    <source>
        <dbReference type="EMBL" id="MBI6885130.1"/>
    </source>
</evidence>
<evidence type="ECO:0000313" key="3">
    <source>
        <dbReference type="Proteomes" id="UP000637061"/>
    </source>
</evidence>
<comment type="caution">
    <text evidence="2">The sequence shown here is derived from an EMBL/GenBank/DDBJ whole genome shotgun (WGS) entry which is preliminary data.</text>
</comment>
<dbReference type="InterPro" id="IPR010982">
    <property type="entry name" value="Lambda_DNA-bd_dom_sf"/>
</dbReference>
<dbReference type="AlphaFoldDB" id="A0A8I1JM53"/>
<organism evidence="2 3">
    <name type="scientific">Pseudomonas putida</name>
    <name type="common">Arthrobacter siderocapsulatus</name>
    <dbReference type="NCBI Taxonomy" id="303"/>
    <lineage>
        <taxon>Bacteria</taxon>
        <taxon>Pseudomonadati</taxon>
        <taxon>Pseudomonadota</taxon>
        <taxon>Gammaproteobacteria</taxon>
        <taxon>Pseudomonadales</taxon>
        <taxon>Pseudomonadaceae</taxon>
        <taxon>Pseudomonas</taxon>
    </lineage>
</organism>
<dbReference type="PROSITE" id="PS50943">
    <property type="entry name" value="HTH_CROC1"/>
    <property type="match status" value="1"/>
</dbReference>
<proteinExistence type="predicted"/>
<dbReference type="RefSeq" id="WP_198747533.1">
    <property type="nucleotide sequence ID" value="NZ_JAEHTE010000015.1"/>
</dbReference>
<feature type="domain" description="HTH cro/C1-type" evidence="1">
    <location>
        <begin position="21"/>
        <end position="82"/>
    </location>
</feature>
<dbReference type="InterPro" id="IPR001387">
    <property type="entry name" value="Cro/C1-type_HTH"/>
</dbReference>
<protein>
    <submittedName>
        <fullName evidence="2">Helix-turn-helix transcriptional regulator</fullName>
    </submittedName>
</protein>
<evidence type="ECO:0000259" key="1">
    <source>
        <dbReference type="PROSITE" id="PS50943"/>
    </source>
</evidence>
<dbReference type="Pfam" id="PF01381">
    <property type="entry name" value="HTH_3"/>
    <property type="match status" value="1"/>
</dbReference>
<dbReference type="SMART" id="SM00530">
    <property type="entry name" value="HTH_XRE"/>
    <property type="match status" value="1"/>
</dbReference>
<gene>
    <name evidence="2" type="ORF">JEU22_14540</name>
</gene>
<name>A0A8I1JM53_PSEPU</name>